<gene>
    <name evidence="24 25" type="primary">LOC106520215</name>
</gene>
<feature type="region of interest" description="Disordered" evidence="21">
    <location>
        <begin position="362"/>
        <end position="517"/>
    </location>
</feature>
<comment type="catalytic activity">
    <reaction evidence="15">
        <text>L-threonyl-[protein] + ATP = O-phospho-L-threonyl-[protein] + ADP + H(+)</text>
        <dbReference type="Rhea" id="RHEA:46608"/>
        <dbReference type="Rhea" id="RHEA-COMP:11060"/>
        <dbReference type="Rhea" id="RHEA-COMP:11605"/>
        <dbReference type="ChEBI" id="CHEBI:15378"/>
        <dbReference type="ChEBI" id="CHEBI:30013"/>
        <dbReference type="ChEBI" id="CHEBI:30616"/>
        <dbReference type="ChEBI" id="CHEBI:61977"/>
        <dbReference type="ChEBI" id="CHEBI:456216"/>
        <dbReference type="EC" id="2.7.11.1"/>
    </reaction>
</comment>
<evidence type="ECO:0000256" key="16">
    <source>
        <dbReference type="ARBA" id="ARBA00048679"/>
    </source>
</evidence>
<dbReference type="KEGG" id="alim:106520215"/>
<evidence type="ECO:0000256" key="4">
    <source>
        <dbReference type="ARBA" id="ARBA00012513"/>
    </source>
</evidence>
<dbReference type="PROSITE" id="PS00107">
    <property type="entry name" value="PROTEIN_KINASE_ATP"/>
    <property type="match status" value="1"/>
</dbReference>
<feature type="compositionally biased region" description="Basic and acidic residues" evidence="21">
    <location>
        <begin position="478"/>
        <end position="494"/>
    </location>
</feature>
<sequence>MDSSGALTPAQDGPMDPRTSPTRSDLSGLYHLGRTLGRGHFAVVKLGRHVNTGQLVAVKMIDKTKLDVMASSHLLQEVRCMRLVQHPNVVRLYEVIDTPTTLYLVMELAEGGDLYDYIIRHDGGVAEGTAKRHFAQIVRAVGYCHRLHVVHRDLKPENVVFFPRQGAVKLTDFGFSNLFQPGMMLATSCGSLAYSAPEILLGDEYDAPAVDIWSLGVILYMLVCGVPPLQETNDSETLVMILDCRYSVPEHVSDDCRDLISRMLQKDPARRASLDQMEAHQWLQGLDDLLLSPEAPPHWVSGALGATFPSSGAPECGDLLAARPPTQQAAPQAWQPSFSLRPAPVEETPVSRNLPALQQICEEEEEEEEEEEDGFVKGGRASVNPGEDEMLGLDGSDSREQDPVEENDDSGCVISDQPVSHWDETLTETPSSLSGFGVSCCQPDISNGEDEPNNNTDKPVPLLSTPESSHVPASPPRTENEPSGRAGESTERPRPRSPQGTRDEPAPKAEQGKRHSIKLRERLFQFPLCEKALAFNIPTHKKPKILPLAQYNCCHVL</sequence>
<evidence type="ECO:0000256" key="20">
    <source>
        <dbReference type="PROSITE-ProRule" id="PRU10141"/>
    </source>
</evidence>
<dbReference type="PROSITE" id="PS00108">
    <property type="entry name" value="PROTEIN_KINASE_ST"/>
    <property type="match status" value="1"/>
</dbReference>
<evidence type="ECO:0000313" key="24">
    <source>
        <dbReference type="RefSeq" id="XP_013867635.1"/>
    </source>
</evidence>
<feature type="compositionally biased region" description="Acidic residues" evidence="21">
    <location>
        <begin position="362"/>
        <end position="373"/>
    </location>
</feature>
<dbReference type="GO" id="GO:0005737">
    <property type="term" value="C:cytoplasm"/>
    <property type="evidence" value="ECO:0007669"/>
    <property type="project" value="TreeGrafter"/>
</dbReference>
<dbReference type="RefSeq" id="XP_013867636.1">
    <property type="nucleotide sequence ID" value="XM_014012182.1"/>
</dbReference>
<keyword evidence="10 20" id="KW-0547">Nucleotide-binding</keyword>
<evidence type="ECO:0000256" key="14">
    <source>
        <dbReference type="ARBA" id="ARBA00023242"/>
    </source>
</evidence>
<evidence type="ECO:0000259" key="22">
    <source>
        <dbReference type="PROSITE" id="PS50011"/>
    </source>
</evidence>
<feature type="binding site" evidence="20">
    <location>
        <position position="59"/>
    </location>
    <ligand>
        <name>ATP</name>
        <dbReference type="ChEBI" id="CHEBI:30616"/>
    </ligand>
</feature>
<evidence type="ECO:0000256" key="21">
    <source>
        <dbReference type="SAM" id="MobiDB-lite"/>
    </source>
</evidence>
<comment type="function">
    <text evidence="17">May play a role in hematopoietic cell proliferation or differentiation. Potential mediator of neuronal apoptosis.</text>
</comment>
<keyword evidence="6" id="KW-0723">Serine/threonine-protein kinase</keyword>
<dbReference type="PROSITE" id="PS50011">
    <property type="entry name" value="PROTEIN_KINASE_DOM"/>
    <property type="match status" value="1"/>
</dbReference>
<evidence type="ECO:0000256" key="1">
    <source>
        <dbReference type="ARBA" id="ARBA00001946"/>
    </source>
</evidence>
<comment type="similarity">
    <text evidence="3">Belongs to the protein kinase superfamily. CAMK Ser/Thr protein kinase family.</text>
</comment>
<dbReference type="GO" id="GO:0035556">
    <property type="term" value="P:intracellular signal transduction"/>
    <property type="evidence" value="ECO:0007669"/>
    <property type="project" value="TreeGrafter"/>
</dbReference>
<evidence type="ECO:0000256" key="11">
    <source>
        <dbReference type="ARBA" id="ARBA00022777"/>
    </source>
</evidence>
<comment type="catalytic activity">
    <reaction evidence="16">
        <text>L-seryl-[protein] + ATP = O-phospho-L-seryl-[protein] + ADP + H(+)</text>
        <dbReference type="Rhea" id="RHEA:17989"/>
        <dbReference type="Rhea" id="RHEA-COMP:9863"/>
        <dbReference type="Rhea" id="RHEA-COMP:11604"/>
        <dbReference type="ChEBI" id="CHEBI:15378"/>
        <dbReference type="ChEBI" id="CHEBI:29999"/>
        <dbReference type="ChEBI" id="CHEBI:30616"/>
        <dbReference type="ChEBI" id="CHEBI:83421"/>
        <dbReference type="ChEBI" id="CHEBI:456216"/>
        <dbReference type="EC" id="2.7.11.1"/>
    </reaction>
</comment>
<evidence type="ECO:0000256" key="7">
    <source>
        <dbReference type="ARBA" id="ARBA00022553"/>
    </source>
</evidence>
<dbReference type="EC" id="2.7.11.1" evidence="4"/>
<dbReference type="InterPro" id="IPR008271">
    <property type="entry name" value="Ser/Thr_kinase_AS"/>
</dbReference>
<dbReference type="FunFam" id="1.10.510.10:FF:000166">
    <property type="entry name" value="SNF-related serine/threonine-protein kinase"/>
    <property type="match status" value="1"/>
</dbReference>
<dbReference type="FunFam" id="3.30.200.20:FF:000003">
    <property type="entry name" value="Non-specific serine/threonine protein kinase"/>
    <property type="match status" value="1"/>
</dbReference>
<feature type="domain" description="Protein kinase" evidence="22">
    <location>
        <begin position="30"/>
        <end position="283"/>
    </location>
</feature>
<reference evidence="24 25" key="1">
    <citation type="submission" date="2025-04" db="UniProtKB">
        <authorList>
            <consortium name="RefSeq"/>
        </authorList>
    </citation>
    <scope>IDENTIFICATION</scope>
    <source>
        <strain evidence="24 25">Quisiro</strain>
        <tissue evidence="24 25">Liver</tissue>
    </source>
</reference>
<accession>A0A2I4BIS0</accession>
<evidence type="ECO:0000256" key="15">
    <source>
        <dbReference type="ARBA" id="ARBA00047899"/>
    </source>
</evidence>
<evidence type="ECO:0000256" key="17">
    <source>
        <dbReference type="ARBA" id="ARBA00054738"/>
    </source>
</evidence>
<evidence type="ECO:0000256" key="2">
    <source>
        <dbReference type="ARBA" id="ARBA00004123"/>
    </source>
</evidence>
<dbReference type="Gene3D" id="1.10.510.10">
    <property type="entry name" value="Transferase(Phosphotransferase) domain 1"/>
    <property type="match status" value="1"/>
</dbReference>
<dbReference type="RefSeq" id="XP_013867635.1">
    <property type="nucleotide sequence ID" value="XM_014012181.1"/>
</dbReference>
<evidence type="ECO:0000256" key="9">
    <source>
        <dbReference type="ARBA" id="ARBA00022723"/>
    </source>
</evidence>
<protein>
    <recommendedName>
        <fullName evidence="18">SNF-related serine/threonine-protein kinase</fullName>
        <ecNumber evidence="4">2.7.11.1</ecNumber>
    </recommendedName>
    <alternativeName>
        <fullName evidence="19">SNF1-related kinase</fullName>
    </alternativeName>
</protein>
<dbReference type="AlphaFoldDB" id="A0A2I4BIS0"/>
<evidence type="ECO:0000256" key="8">
    <source>
        <dbReference type="ARBA" id="ARBA00022679"/>
    </source>
</evidence>
<keyword evidence="14" id="KW-0539">Nucleus</keyword>
<evidence type="ECO:0000256" key="3">
    <source>
        <dbReference type="ARBA" id="ARBA00006692"/>
    </source>
</evidence>
<dbReference type="Pfam" id="PF00069">
    <property type="entry name" value="Pkinase"/>
    <property type="match status" value="1"/>
</dbReference>
<organism evidence="23 25">
    <name type="scientific">Austrofundulus limnaeus</name>
    <name type="common">Annual killifish</name>
    <dbReference type="NCBI Taxonomy" id="52670"/>
    <lineage>
        <taxon>Eukaryota</taxon>
        <taxon>Metazoa</taxon>
        <taxon>Chordata</taxon>
        <taxon>Craniata</taxon>
        <taxon>Vertebrata</taxon>
        <taxon>Euteleostomi</taxon>
        <taxon>Actinopterygii</taxon>
        <taxon>Neopterygii</taxon>
        <taxon>Teleostei</taxon>
        <taxon>Neoteleostei</taxon>
        <taxon>Acanthomorphata</taxon>
        <taxon>Ovalentaria</taxon>
        <taxon>Atherinomorphae</taxon>
        <taxon>Cyprinodontiformes</taxon>
        <taxon>Rivulidae</taxon>
        <taxon>Austrofundulus</taxon>
    </lineage>
</organism>
<keyword evidence="11" id="KW-0418">Kinase</keyword>
<keyword evidence="12 20" id="KW-0067">ATP-binding</keyword>
<keyword evidence="13" id="KW-0460">Magnesium</keyword>
<evidence type="ECO:0000256" key="6">
    <source>
        <dbReference type="ARBA" id="ARBA00022527"/>
    </source>
</evidence>
<keyword evidence="23" id="KW-1185">Reference proteome</keyword>
<feature type="compositionally biased region" description="Basic and acidic residues" evidence="21">
    <location>
        <begin position="501"/>
        <end position="517"/>
    </location>
</feature>
<dbReference type="PANTHER" id="PTHR24346">
    <property type="entry name" value="MAP/MICROTUBULE AFFINITY-REGULATING KINASE"/>
    <property type="match status" value="1"/>
</dbReference>
<name>A0A2I4BIS0_AUSLI</name>
<dbReference type="Proteomes" id="UP000192220">
    <property type="component" value="Unplaced"/>
</dbReference>
<evidence type="ECO:0000256" key="12">
    <source>
        <dbReference type="ARBA" id="ARBA00022840"/>
    </source>
</evidence>
<evidence type="ECO:0000256" key="10">
    <source>
        <dbReference type="ARBA" id="ARBA00022741"/>
    </source>
</evidence>
<evidence type="ECO:0000313" key="25">
    <source>
        <dbReference type="RefSeq" id="XP_013867636.1"/>
    </source>
</evidence>
<comment type="subcellular location">
    <subcellularLocation>
        <location evidence="2">Nucleus</location>
    </subcellularLocation>
</comment>
<dbReference type="GO" id="GO:0005524">
    <property type="term" value="F:ATP binding"/>
    <property type="evidence" value="ECO:0007669"/>
    <property type="project" value="UniProtKB-UniRule"/>
</dbReference>
<dbReference type="InterPro" id="IPR017441">
    <property type="entry name" value="Protein_kinase_ATP_BS"/>
</dbReference>
<dbReference type="InterPro" id="IPR011009">
    <property type="entry name" value="Kinase-like_dom_sf"/>
</dbReference>
<comment type="cofactor">
    <cofactor evidence="1">
        <name>Mg(2+)</name>
        <dbReference type="ChEBI" id="CHEBI:18420"/>
    </cofactor>
</comment>
<evidence type="ECO:0000256" key="5">
    <source>
        <dbReference type="ARBA" id="ARBA00022481"/>
    </source>
</evidence>
<keyword evidence="8" id="KW-0808">Transferase</keyword>
<evidence type="ECO:0000313" key="23">
    <source>
        <dbReference type="Proteomes" id="UP000192220"/>
    </source>
</evidence>
<evidence type="ECO:0000256" key="19">
    <source>
        <dbReference type="ARBA" id="ARBA00077142"/>
    </source>
</evidence>
<dbReference type="GO" id="GO:0005634">
    <property type="term" value="C:nucleus"/>
    <property type="evidence" value="ECO:0007669"/>
    <property type="project" value="UniProtKB-SubCell"/>
</dbReference>
<dbReference type="GO" id="GO:0004674">
    <property type="term" value="F:protein serine/threonine kinase activity"/>
    <property type="evidence" value="ECO:0007669"/>
    <property type="project" value="UniProtKB-KW"/>
</dbReference>
<dbReference type="GO" id="GO:0046872">
    <property type="term" value="F:metal ion binding"/>
    <property type="evidence" value="ECO:0007669"/>
    <property type="project" value="UniProtKB-KW"/>
</dbReference>
<dbReference type="SMART" id="SM00220">
    <property type="entry name" value="S_TKc"/>
    <property type="match status" value="1"/>
</dbReference>
<dbReference type="CDD" id="cd14074">
    <property type="entry name" value="STKc_SNRK"/>
    <property type="match status" value="1"/>
</dbReference>
<dbReference type="InterPro" id="IPR000719">
    <property type="entry name" value="Prot_kinase_dom"/>
</dbReference>
<keyword evidence="7" id="KW-0597">Phosphoprotein</keyword>
<feature type="region of interest" description="Disordered" evidence="21">
    <location>
        <begin position="1"/>
        <end position="27"/>
    </location>
</feature>
<keyword evidence="9" id="KW-0479">Metal-binding</keyword>
<keyword evidence="5" id="KW-0488">Methylation</keyword>
<evidence type="ECO:0000256" key="18">
    <source>
        <dbReference type="ARBA" id="ARBA00074971"/>
    </source>
</evidence>
<proteinExistence type="inferred from homology"/>
<dbReference type="CTD" id="393806"/>
<dbReference type="OrthoDB" id="942095at2759"/>
<dbReference type="SUPFAM" id="SSF56112">
    <property type="entry name" value="Protein kinase-like (PK-like)"/>
    <property type="match status" value="1"/>
</dbReference>
<dbReference type="PANTHER" id="PTHR24346:SF44">
    <property type="entry name" value="SET DOMAIN CONTAINING 6"/>
    <property type="match status" value="1"/>
</dbReference>
<feature type="region of interest" description="Disordered" evidence="21">
    <location>
        <begin position="315"/>
        <end position="334"/>
    </location>
</feature>
<feature type="compositionally biased region" description="Low complexity" evidence="21">
    <location>
        <begin position="321"/>
        <end position="334"/>
    </location>
</feature>
<evidence type="ECO:0000256" key="13">
    <source>
        <dbReference type="ARBA" id="ARBA00022842"/>
    </source>
</evidence>